<protein>
    <recommendedName>
        <fullName evidence="3">DUF1203 domain-containing protein</fullName>
    </recommendedName>
</protein>
<evidence type="ECO:0000313" key="2">
    <source>
        <dbReference type="Proteomes" id="UP001230207"/>
    </source>
</evidence>
<dbReference type="EMBL" id="JAUSVF010000001">
    <property type="protein sequence ID" value="MDQ0320378.1"/>
    <property type="molecule type" value="Genomic_DNA"/>
</dbReference>
<proteinExistence type="predicted"/>
<dbReference type="PIRSF" id="PIRSF034110">
    <property type="entry name" value="DUF1203"/>
    <property type="match status" value="1"/>
</dbReference>
<dbReference type="Pfam" id="PF06718">
    <property type="entry name" value="DUF1203"/>
    <property type="match status" value="1"/>
</dbReference>
<sequence length="154" mass="17131">MLRYTPIPSADVTALQQGKPDAYGMIPERHISDGQGMPCRHCLANIDAGAPYLILAYRPFPALQPYAETGPIFLHAEECKAYEEAAKPPILTTSKDYILRGYSNEHRIIYGTGAATAVEDIERYAAELLNRNDVAYVHVRSARNNCYQCRIEAA</sequence>
<comment type="caution">
    <text evidence="1">The sequence shown here is derived from an EMBL/GenBank/DDBJ whole genome shotgun (WGS) entry which is preliminary data.</text>
</comment>
<gene>
    <name evidence="1" type="ORF">QO002_002516</name>
</gene>
<dbReference type="Proteomes" id="UP001230207">
    <property type="component" value="Unassembled WGS sequence"/>
</dbReference>
<reference evidence="1 2" key="1">
    <citation type="submission" date="2023-07" db="EMBL/GenBank/DDBJ databases">
        <title>Genomic Encyclopedia of Type Strains, Phase IV (KMG-IV): sequencing the most valuable type-strain genomes for metagenomic binning, comparative biology and taxonomic classification.</title>
        <authorList>
            <person name="Goeker M."/>
        </authorList>
    </citation>
    <scope>NUCLEOTIDE SEQUENCE [LARGE SCALE GENOMIC DNA]</scope>
    <source>
        <strain evidence="1 2">DSM 1112</strain>
    </source>
</reference>
<dbReference type="InterPro" id="IPR009593">
    <property type="entry name" value="DUF1203"/>
</dbReference>
<organism evidence="1 2">
    <name type="scientific">Pararhizobium capsulatum DSM 1112</name>
    <dbReference type="NCBI Taxonomy" id="1121113"/>
    <lineage>
        <taxon>Bacteria</taxon>
        <taxon>Pseudomonadati</taxon>
        <taxon>Pseudomonadota</taxon>
        <taxon>Alphaproteobacteria</taxon>
        <taxon>Hyphomicrobiales</taxon>
        <taxon>Rhizobiaceae</taxon>
        <taxon>Rhizobium/Agrobacterium group</taxon>
        <taxon>Pararhizobium</taxon>
    </lineage>
</organism>
<keyword evidence="2" id="KW-1185">Reference proteome</keyword>
<accession>A0ABU0BQY9</accession>
<name>A0ABU0BQY9_9HYPH</name>
<evidence type="ECO:0000313" key="1">
    <source>
        <dbReference type="EMBL" id="MDQ0320378.1"/>
    </source>
</evidence>
<evidence type="ECO:0008006" key="3">
    <source>
        <dbReference type="Google" id="ProtNLM"/>
    </source>
</evidence>